<gene>
    <name evidence="1" type="ORF">SAMN04488546_2937</name>
</gene>
<protein>
    <recommendedName>
        <fullName evidence="3">Uridine kinase</fullName>
    </recommendedName>
</protein>
<evidence type="ECO:0008006" key="3">
    <source>
        <dbReference type="Google" id="ProtNLM"/>
    </source>
</evidence>
<dbReference type="Proteomes" id="UP000198507">
    <property type="component" value="Unassembled WGS sequence"/>
</dbReference>
<accession>A0A1I0FQ28</accession>
<dbReference type="OrthoDB" id="5186671at2"/>
<reference evidence="2" key="1">
    <citation type="submission" date="2016-10" db="EMBL/GenBank/DDBJ databases">
        <authorList>
            <person name="Varghese N."/>
            <person name="Submissions S."/>
        </authorList>
    </citation>
    <scope>NUCLEOTIDE SEQUENCE [LARGE SCALE GENOMIC DNA]</scope>
    <source>
        <strain evidence="2">DSM 44209</strain>
    </source>
</reference>
<evidence type="ECO:0000313" key="1">
    <source>
        <dbReference type="EMBL" id="SET60267.1"/>
    </source>
</evidence>
<dbReference type="EMBL" id="FOIE01000006">
    <property type="protein sequence ID" value="SET60267.1"/>
    <property type="molecule type" value="Genomic_DNA"/>
</dbReference>
<organism evidence="1 2">
    <name type="scientific">Geodermatophilus poikilotrophus</name>
    <dbReference type="NCBI Taxonomy" id="1333667"/>
    <lineage>
        <taxon>Bacteria</taxon>
        <taxon>Bacillati</taxon>
        <taxon>Actinomycetota</taxon>
        <taxon>Actinomycetes</taxon>
        <taxon>Geodermatophilales</taxon>
        <taxon>Geodermatophilaceae</taxon>
        <taxon>Geodermatophilus</taxon>
    </lineage>
</organism>
<keyword evidence="2" id="KW-1185">Reference proteome</keyword>
<sequence>MTRPEPLTPRALADRLAELLAGTEPDPGASALRVAVDGPDVARPVELATAVAERLPPLGRPAVVVPAGGFLRPASLRLEHGRTDPDARYTDWLDSGALAREVLDRVGPGGSGEYLPVLWDVERDRAARAVPRPMQHRGVLLVPGALLQGLGLAFDVVVHLRVAPPARRRRTPQEQAWELPAYDRYDDEVDPVSLADAVVLADSPDHPALVLQGRFS</sequence>
<proteinExistence type="predicted"/>
<name>A0A1I0FQ28_9ACTN</name>
<dbReference type="InterPro" id="IPR027417">
    <property type="entry name" value="P-loop_NTPase"/>
</dbReference>
<dbReference type="Gene3D" id="3.40.50.300">
    <property type="entry name" value="P-loop containing nucleotide triphosphate hydrolases"/>
    <property type="match status" value="1"/>
</dbReference>
<dbReference type="SUPFAM" id="SSF52540">
    <property type="entry name" value="P-loop containing nucleoside triphosphate hydrolases"/>
    <property type="match status" value="1"/>
</dbReference>
<evidence type="ECO:0000313" key="2">
    <source>
        <dbReference type="Proteomes" id="UP000198507"/>
    </source>
</evidence>
<dbReference type="AlphaFoldDB" id="A0A1I0FQ28"/>